<evidence type="ECO:0000256" key="3">
    <source>
        <dbReference type="ARBA" id="ARBA00022729"/>
    </source>
</evidence>
<accession>A0A4W3HV80</accession>
<reference evidence="7" key="5">
    <citation type="submission" date="2025-09" db="UniProtKB">
        <authorList>
            <consortium name="Ensembl"/>
        </authorList>
    </citation>
    <scope>IDENTIFICATION</scope>
</reference>
<dbReference type="Ensembl" id="ENSCMIT00000019548.1">
    <property type="protein sequence ID" value="ENSCMIP00000019185.1"/>
    <property type="gene ID" value="ENSCMIG00000008976.1"/>
</dbReference>
<dbReference type="GO" id="GO:0006629">
    <property type="term" value="P:lipid metabolic process"/>
    <property type="evidence" value="ECO:0007669"/>
    <property type="project" value="TreeGrafter"/>
</dbReference>
<keyword evidence="4" id="KW-1015">Disulfide bond</keyword>
<dbReference type="InParanoid" id="A0A4W3HV80"/>
<dbReference type="PANTHER" id="PTHR10612">
    <property type="entry name" value="APOLIPOPROTEIN D"/>
    <property type="match status" value="1"/>
</dbReference>
<dbReference type="GO" id="GO:0005737">
    <property type="term" value="C:cytoplasm"/>
    <property type="evidence" value="ECO:0007669"/>
    <property type="project" value="TreeGrafter"/>
</dbReference>
<dbReference type="Pfam" id="PF03973">
    <property type="entry name" value="Triabin"/>
    <property type="match status" value="1"/>
</dbReference>
<dbReference type="PRINTS" id="PR01273">
    <property type="entry name" value="INVTBRTCOLOR"/>
</dbReference>
<dbReference type="PROSITE" id="PS00213">
    <property type="entry name" value="LIPOCALIN"/>
    <property type="match status" value="1"/>
</dbReference>
<keyword evidence="3 6" id="KW-0732">Signal</keyword>
<protein>
    <submittedName>
        <fullName evidence="7">Apolipoprotein D-like</fullName>
    </submittedName>
</protein>
<proteinExistence type="inferred from homology"/>
<reference evidence="8" key="3">
    <citation type="journal article" date="2014" name="Nature">
        <title>Elephant shark genome provides unique insights into gnathostome evolution.</title>
        <authorList>
            <consortium name="International Elephant Shark Genome Sequencing Consortium"/>
            <person name="Venkatesh B."/>
            <person name="Lee A.P."/>
            <person name="Ravi V."/>
            <person name="Maurya A.K."/>
            <person name="Lian M.M."/>
            <person name="Swann J.B."/>
            <person name="Ohta Y."/>
            <person name="Flajnik M.F."/>
            <person name="Sutoh Y."/>
            <person name="Kasahara M."/>
            <person name="Hoon S."/>
            <person name="Gangu V."/>
            <person name="Roy S.W."/>
            <person name="Irimia M."/>
            <person name="Korzh V."/>
            <person name="Kondrychyn I."/>
            <person name="Lim Z.W."/>
            <person name="Tay B.H."/>
            <person name="Tohari S."/>
            <person name="Kong K.W."/>
            <person name="Ho S."/>
            <person name="Lorente-Galdos B."/>
            <person name="Quilez J."/>
            <person name="Marques-Bonet T."/>
            <person name="Raney B.J."/>
            <person name="Ingham P.W."/>
            <person name="Tay A."/>
            <person name="Hillier L.W."/>
            <person name="Minx P."/>
            <person name="Boehm T."/>
            <person name="Wilson R.K."/>
            <person name="Brenner S."/>
            <person name="Warren W.C."/>
        </authorList>
    </citation>
    <scope>NUCLEOTIDE SEQUENCE [LARGE SCALE GENOMIC DNA]</scope>
</reference>
<dbReference type="InterPro" id="IPR022272">
    <property type="entry name" value="Lipocalin_CS"/>
</dbReference>
<feature type="chain" id="PRO_5021523289" evidence="6">
    <location>
        <begin position="23"/>
        <end position="196"/>
    </location>
</feature>
<dbReference type="GO" id="GO:0005576">
    <property type="term" value="C:extracellular region"/>
    <property type="evidence" value="ECO:0007669"/>
    <property type="project" value="UniProtKB-SubCell"/>
</dbReference>
<keyword evidence="8" id="KW-1185">Reference proteome</keyword>
<comment type="similarity">
    <text evidence="5">Belongs to the calycin superfamily. Triabin family.</text>
</comment>
<reference evidence="8" key="1">
    <citation type="journal article" date="2006" name="Science">
        <title>Ancient noncoding elements conserved in the human genome.</title>
        <authorList>
            <person name="Venkatesh B."/>
            <person name="Kirkness E.F."/>
            <person name="Loh Y.H."/>
            <person name="Halpern A.L."/>
            <person name="Lee A.P."/>
            <person name="Johnson J."/>
            <person name="Dandona N."/>
            <person name="Viswanathan L.D."/>
            <person name="Tay A."/>
            <person name="Venter J.C."/>
            <person name="Strausberg R.L."/>
            <person name="Brenner S."/>
        </authorList>
    </citation>
    <scope>NUCLEOTIDE SEQUENCE [LARGE SCALE GENOMIC DNA]</scope>
</reference>
<dbReference type="PIRSF" id="PIRSF036893">
    <property type="entry name" value="Lipocalin_ApoD"/>
    <property type="match status" value="1"/>
</dbReference>
<sequence>MQEMLWTLLVTSLCFTTTRVQAACAKPEVQKDFNFLEYLGTWFEIQRSSSHGCLPEDSSFSIRIQSSGFLNLLLQGISENSQVITHDAELYPTSTKEPGKKILIHIQHHLSNHPLKVCIRIIHYWVLSTDYKNYSLVYSCFVNLGIFSTQSDHYWIFSRQMHLPENTTNQLHEILASYNIATKNIATVDHEDCSSF</sequence>
<name>A0A4W3HV80_CALMI</name>
<keyword evidence="2" id="KW-0964">Secreted</keyword>
<evidence type="ECO:0000256" key="1">
    <source>
        <dbReference type="ARBA" id="ARBA00004613"/>
    </source>
</evidence>
<reference evidence="7" key="4">
    <citation type="submission" date="2025-08" db="UniProtKB">
        <authorList>
            <consortium name="Ensembl"/>
        </authorList>
    </citation>
    <scope>IDENTIFICATION</scope>
</reference>
<dbReference type="AlphaFoldDB" id="A0A4W3HV80"/>
<dbReference type="GO" id="GO:0031409">
    <property type="term" value="F:pigment binding"/>
    <property type="evidence" value="ECO:0007669"/>
    <property type="project" value="InterPro"/>
</dbReference>
<dbReference type="Proteomes" id="UP000314986">
    <property type="component" value="Unassembled WGS sequence"/>
</dbReference>
<evidence type="ECO:0000313" key="8">
    <source>
        <dbReference type="Proteomes" id="UP000314986"/>
    </source>
</evidence>
<gene>
    <name evidence="7" type="primary">LOC103181077</name>
</gene>
<evidence type="ECO:0000256" key="4">
    <source>
        <dbReference type="ARBA" id="ARBA00023157"/>
    </source>
</evidence>
<evidence type="ECO:0000256" key="2">
    <source>
        <dbReference type="ARBA" id="ARBA00022525"/>
    </source>
</evidence>
<comment type="subcellular location">
    <subcellularLocation>
        <location evidence="1">Secreted</location>
    </subcellularLocation>
</comment>
<dbReference type="InterPro" id="IPR005657">
    <property type="entry name" value="Triabi/Procalin"/>
</dbReference>
<dbReference type="SUPFAM" id="SSF50814">
    <property type="entry name" value="Lipocalins"/>
    <property type="match status" value="1"/>
</dbReference>
<dbReference type="GO" id="GO:0000302">
    <property type="term" value="P:response to reactive oxygen species"/>
    <property type="evidence" value="ECO:0007669"/>
    <property type="project" value="TreeGrafter"/>
</dbReference>
<dbReference type="PANTHER" id="PTHR10612:SF34">
    <property type="entry name" value="APOLIPOPROTEIN D"/>
    <property type="match status" value="1"/>
</dbReference>
<dbReference type="InterPro" id="IPR003057">
    <property type="entry name" value="Invtbrt_color"/>
</dbReference>
<dbReference type="Gene3D" id="2.40.128.20">
    <property type="match status" value="1"/>
</dbReference>
<evidence type="ECO:0000313" key="7">
    <source>
        <dbReference type="Ensembl" id="ENSCMIP00000019185.1"/>
    </source>
</evidence>
<reference evidence="8" key="2">
    <citation type="journal article" date="2007" name="PLoS Biol.">
        <title>Survey sequencing and comparative analysis of the elephant shark (Callorhinchus milii) genome.</title>
        <authorList>
            <person name="Venkatesh B."/>
            <person name="Kirkness E.F."/>
            <person name="Loh Y.H."/>
            <person name="Halpern A.L."/>
            <person name="Lee A.P."/>
            <person name="Johnson J."/>
            <person name="Dandona N."/>
            <person name="Viswanathan L.D."/>
            <person name="Tay A."/>
            <person name="Venter J.C."/>
            <person name="Strausberg R.L."/>
            <person name="Brenner S."/>
        </authorList>
    </citation>
    <scope>NUCLEOTIDE SEQUENCE [LARGE SCALE GENOMIC DNA]</scope>
</reference>
<dbReference type="InterPro" id="IPR022271">
    <property type="entry name" value="Lipocalin_ApoD"/>
</dbReference>
<evidence type="ECO:0000256" key="6">
    <source>
        <dbReference type="PIRNR" id="PIRNR036893"/>
    </source>
</evidence>
<organism evidence="7 8">
    <name type="scientific">Callorhinchus milii</name>
    <name type="common">Ghost shark</name>
    <dbReference type="NCBI Taxonomy" id="7868"/>
    <lineage>
        <taxon>Eukaryota</taxon>
        <taxon>Metazoa</taxon>
        <taxon>Chordata</taxon>
        <taxon>Craniata</taxon>
        <taxon>Vertebrata</taxon>
        <taxon>Chondrichthyes</taxon>
        <taxon>Holocephali</taxon>
        <taxon>Chimaeriformes</taxon>
        <taxon>Callorhinchidae</taxon>
        <taxon>Callorhinchus</taxon>
    </lineage>
</organism>
<comment type="similarity">
    <text evidence="6">Belongs to the calycin superfamily. Lipocalin family.</text>
</comment>
<dbReference type="InterPro" id="IPR012674">
    <property type="entry name" value="Calycin"/>
</dbReference>
<evidence type="ECO:0000256" key="5">
    <source>
        <dbReference type="ARBA" id="ARBA00034121"/>
    </source>
</evidence>
<feature type="signal peptide" evidence="6">
    <location>
        <begin position="1"/>
        <end position="22"/>
    </location>
</feature>